<evidence type="ECO:0000256" key="1">
    <source>
        <dbReference type="SAM" id="Phobius"/>
    </source>
</evidence>
<feature type="transmembrane region" description="Helical" evidence="1">
    <location>
        <begin position="152"/>
        <end position="172"/>
    </location>
</feature>
<dbReference type="AlphaFoldDB" id="A0A4U2XZY9"/>
<organism evidence="2 3">
    <name type="scientific">Lysinibacillus mangiferihumi</name>
    <dbReference type="NCBI Taxonomy" id="1130819"/>
    <lineage>
        <taxon>Bacteria</taxon>
        <taxon>Bacillati</taxon>
        <taxon>Bacillota</taxon>
        <taxon>Bacilli</taxon>
        <taxon>Bacillales</taxon>
        <taxon>Bacillaceae</taxon>
        <taxon>Lysinibacillus</taxon>
    </lineage>
</organism>
<keyword evidence="1" id="KW-0472">Membrane</keyword>
<comment type="caution">
    <text evidence="2">The sequence shown here is derived from an EMBL/GenBank/DDBJ whole genome shotgun (WGS) entry which is preliminary data.</text>
</comment>
<evidence type="ECO:0000313" key="2">
    <source>
        <dbReference type="EMBL" id="TKI53616.1"/>
    </source>
</evidence>
<dbReference type="EMBL" id="SZPU01000105">
    <property type="protein sequence ID" value="TKI53616.1"/>
    <property type="molecule type" value="Genomic_DNA"/>
</dbReference>
<keyword evidence="3" id="KW-1185">Reference proteome</keyword>
<feature type="transmembrane region" description="Helical" evidence="1">
    <location>
        <begin position="25"/>
        <end position="48"/>
    </location>
</feature>
<keyword evidence="1" id="KW-0812">Transmembrane</keyword>
<gene>
    <name evidence="2" type="ORF">FC756_22980</name>
</gene>
<feature type="transmembrane region" description="Helical" evidence="1">
    <location>
        <begin position="111"/>
        <end position="132"/>
    </location>
</feature>
<accession>A0A4U2XZY9</accession>
<sequence length="178" mass="20606">MREGMKKKYKETTFFGMFKISGPRLVFNFTLFYSLLATLLIHYILSGFKLSDFSVYAPELAKDFYNRISGMSASIFGIVIASLAVSMTVFNQKILEPLEKSKLLHKFLFPFWYLIVLWGIIILISTIGPYLYGINTTTTIFLPYLLVFELWLFIYALFFAIKITGLLIRLFLQNAKVL</sequence>
<feature type="transmembrane region" description="Helical" evidence="1">
    <location>
        <begin position="68"/>
        <end position="90"/>
    </location>
</feature>
<dbReference type="Proteomes" id="UP000308744">
    <property type="component" value="Unassembled WGS sequence"/>
</dbReference>
<name>A0A4U2XZY9_9BACI</name>
<dbReference type="RefSeq" id="WP_107896276.1">
    <property type="nucleotide sequence ID" value="NZ_PYWM01000019.1"/>
</dbReference>
<protein>
    <submittedName>
        <fullName evidence="2">Uncharacterized protein</fullName>
    </submittedName>
</protein>
<evidence type="ECO:0000313" key="3">
    <source>
        <dbReference type="Proteomes" id="UP000308744"/>
    </source>
</evidence>
<keyword evidence="1" id="KW-1133">Transmembrane helix</keyword>
<proteinExistence type="predicted"/>
<reference evidence="2 3" key="1">
    <citation type="submission" date="2019-04" db="EMBL/GenBank/DDBJ databases">
        <title>Lysinibacillus genome sequencing.</title>
        <authorList>
            <person name="Dunlap C."/>
        </authorList>
    </citation>
    <scope>NUCLEOTIDE SEQUENCE [LARGE SCALE GENOMIC DNA]</scope>
    <source>
        <strain evidence="2 3">CCTCC AB 2010389</strain>
    </source>
</reference>